<evidence type="ECO:0000256" key="3">
    <source>
        <dbReference type="ARBA" id="ARBA00022475"/>
    </source>
</evidence>
<proteinExistence type="inferred from homology"/>
<evidence type="ECO:0000256" key="10">
    <source>
        <dbReference type="ARBA" id="ARBA00023180"/>
    </source>
</evidence>
<evidence type="ECO:0000256" key="9">
    <source>
        <dbReference type="ARBA" id="ARBA00023136"/>
    </source>
</evidence>
<comment type="subcellular location">
    <subcellularLocation>
        <location evidence="1">Cell membrane</location>
        <topology evidence="1">Single-pass type I membrane protein</topology>
    </subcellularLocation>
</comment>
<dbReference type="InterPro" id="IPR013210">
    <property type="entry name" value="LRR_N_plant-typ"/>
</dbReference>
<dbReference type="InterPro" id="IPR032675">
    <property type="entry name" value="LRR_dom_sf"/>
</dbReference>
<dbReference type="GO" id="GO:0005886">
    <property type="term" value="C:plasma membrane"/>
    <property type="evidence" value="ECO:0007669"/>
    <property type="project" value="UniProtKB-SubCell"/>
</dbReference>
<gene>
    <name evidence="14" type="ORF">CDL12_28007</name>
</gene>
<comment type="similarity">
    <text evidence="2">Belongs to the RLP family.</text>
</comment>
<dbReference type="SMART" id="SM00369">
    <property type="entry name" value="LRR_TYP"/>
    <property type="match status" value="9"/>
</dbReference>
<dbReference type="Proteomes" id="UP000231279">
    <property type="component" value="Unassembled WGS sequence"/>
</dbReference>
<dbReference type="AlphaFoldDB" id="A0A2G9G2S5"/>
<dbReference type="STRING" id="429701.A0A2G9G2S5"/>
<dbReference type="Pfam" id="PF08263">
    <property type="entry name" value="LRRNT_2"/>
    <property type="match status" value="1"/>
</dbReference>
<evidence type="ECO:0000256" key="8">
    <source>
        <dbReference type="ARBA" id="ARBA00022989"/>
    </source>
</evidence>
<keyword evidence="10" id="KW-0325">Glycoprotein</keyword>
<accession>A0A2G9G2S5</accession>
<evidence type="ECO:0000256" key="4">
    <source>
        <dbReference type="ARBA" id="ARBA00022614"/>
    </source>
</evidence>
<dbReference type="OrthoDB" id="8731593at2759"/>
<evidence type="ECO:0000256" key="1">
    <source>
        <dbReference type="ARBA" id="ARBA00004251"/>
    </source>
</evidence>
<keyword evidence="9 11" id="KW-0472">Membrane</keyword>
<name>A0A2G9G2S5_9LAMI</name>
<organism evidence="14 15">
    <name type="scientific">Handroanthus impetiginosus</name>
    <dbReference type="NCBI Taxonomy" id="429701"/>
    <lineage>
        <taxon>Eukaryota</taxon>
        <taxon>Viridiplantae</taxon>
        <taxon>Streptophyta</taxon>
        <taxon>Embryophyta</taxon>
        <taxon>Tracheophyta</taxon>
        <taxon>Spermatophyta</taxon>
        <taxon>Magnoliopsida</taxon>
        <taxon>eudicotyledons</taxon>
        <taxon>Gunneridae</taxon>
        <taxon>Pentapetalae</taxon>
        <taxon>asterids</taxon>
        <taxon>lamiids</taxon>
        <taxon>Lamiales</taxon>
        <taxon>Bignoniaceae</taxon>
        <taxon>Crescentiina</taxon>
        <taxon>Tabebuia alliance</taxon>
        <taxon>Handroanthus</taxon>
    </lineage>
</organism>
<feature type="transmembrane region" description="Helical" evidence="11">
    <location>
        <begin position="844"/>
        <end position="865"/>
    </location>
</feature>
<evidence type="ECO:0000313" key="15">
    <source>
        <dbReference type="Proteomes" id="UP000231279"/>
    </source>
</evidence>
<evidence type="ECO:0000256" key="7">
    <source>
        <dbReference type="ARBA" id="ARBA00022737"/>
    </source>
</evidence>
<protein>
    <submittedName>
        <fullName evidence="14">Leucine-rich repeat protein</fullName>
    </submittedName>
</protein>
<dbReference type="InterPro" id="IPR001611">
    <property type="entry name" value="Leu-rich_rpt"/>
</dbReference>
<dbReference type="GO" id="GO:0051707">
    <property type="term" value="P:response to other organism"/>
    <property type="evidence" value="ECO:0007669"/>
    <property type="project" value="UniProtKB-ARBA"/>
</dbReference>
<keyword evidence="15" id="KW-1185">Reference proteome</keyword>
<keyword evidence="5 11" id="KW-0812">Transmembrane</keyword>
<keyword evidence="7" id="KW-0677">Repeat</keyword>
<dbReference type="PANTHER" id="PTHR48063:SF101">
    <property type="entry name" value="LRR RECEPTOR-LIKE SERINE_THREONINE-PROTEIN KINASE FLS2"/>
    <property type="match status" value="1"/>
</dbReference>
<evidence type="ECO:0000256" key="2">
    <source>
        <dbReference type="ARBA" id="ARBA00009592"/>
    </source>
</evidence>
<feature type="domain" description="Leucine-rich repeat-containing N-terminal plant-type" evidence="13">
    <location>
        <begin position="40"/>
        <end position="80"/>
    </location>
</feature>
<reference evidence="15" key="1">
    <citation type="journal article" date="2018" name="Gigascience">
        <title>Genome assembly of the Pink Ipe (Handroanthus impetiginosus, Bignoniaceae), a highly valued, ecologically keystone Neotropical timber forest tree.</title>
        <authorList>
            <person name="Silva-Junior O.B."/>
            <person name="Grattapaglia D."/>
            <person name="Novaes E."/>
            <person name="Collevatti R.G."/>
        </authorList>
    </citation>
    <scope>NUCLEOTIDE SEQUENCE [LARGE SCALE GENOMIC DNA]</scope>
    <source>
        <strain evidence="15">cv. UFG-1</strain>
    </source>
</reference>
<keyword evidence="8 11" id="KW-1133">Transmembrane helix</keyword>
<keyword evidence="3" id="KW-1003">Cell membrane</keyword>
<dbReference type="Gene3D" id="3.80.10.10">
    <property type="entry name" value="Ribonuclease Inhibitor"/>
    <property type="match status" value="3"/>
</dbReference>
<sequence>MKFIQLPPLSLVLLLVNLRAPIHGHSYEMDIGATTIRCLESERQALLKFKDELIDAYGQLSSWGDEEHKRDCCKWKGVQCHNQNNHVTQLDLRYHFTDYNNAPLKCTISTSLLELQHLQYLDFSHNDFDHTPIPGFLASLNKLRHLDLSSANLRGPIPHHLGNLSKVSHLDLNYNPNCYSKSLEWVSHLHSLEYLDLSYTNLSEATNWLKKVSKLNFIKTLQMSRCELQDIPPFLFPSKINASTPLAILDLEGNSFKVSTLALIYWFSNFSNTGLTSIYFDGNSMPGGIPNYLGNMSNLTYLGLSGNNLTGELFELMMNLSEPVQEKLEYLSLRNNSIGESFSNMSRFSYLHLSENQLNGSILEGYLKLPHLLALDLSFNKLIGPVRESIGRLSRLRFLLISSNLLKGIITEDFMSDLSQLYVPPFQLQYLRLRHCILGPHFALWLKTQRQFWFIDISSVEISDNIPSWFIGNLASNFLYLNASNNQITGVFPDFSFSTISSPSNQRILDLSRNDISGSIYFLCRATGWDLIDLSNNHFLGHILDCFSHFEMLRYLNLANNNFFGKISYSFGPLNALSLLHLRNNSFSRELPSYMANLTKLIMIDVGKNRLTKKILDWIGDQLSGLKVLILRSNKFYGSIPSSLCDLANIQILDLSLNKIFGVIPNCVHKYLAMTERKNENTLVIANYTTLLGHSLGEIYQFQSAYFMWKGKETKYISGRNALEFQGVTTNNLSGCIPRNIGDLKSLDFLDFSRNHLSCSIPAGLGELTLGVLNLSYNNLSGKIPPTTQLLTYESTYIGNPNPCGLPLNKSCPGDESSHRDSDLGNNAMNNKEFEDDTLVTEEFYMAMGVGFLVGFWGIFGTILLNKAMRHAFFRVLSIVEDFVYVRMEITKARILRHFQSG</sequence>
<dbReference type="EMBL" id="NKXS01007567">
    <property type="protein sequence ID" value="PIM99501.1"/>
    <property type="molecule type" value="Genomic_DNA"/>
</dbReference>
<dbReference type="InterPro" id="IPR046956">
    <property type="entry name" value="RLP23-like"/>
</dbReference>
<dbReference type="FunFam" id="3.80.10.10:FF:000095">
    <property type="entry name" value="LRR receptor-like serine/threonine-protein kinase GSO1"/>
    <property type="match status" value="1"/>
</dbReference>
<dbReference type="Pfam" id="PF13516">
    <property type="entry name" value="LRR_6"/>
    <property type="match status" value="1"/>
</dbReference>
<feature type="signal peptide" evidence="12">
    <location>
        <begin position="1"/>
        <end position="24"/>
    </location>
</feature>
<comment type="caution">
    <text evidence="14">The sequence shown here is derived from an EMBL/GenBank/DDBJ whole genome shotgun (WGS) entry which is preliminary data.</text>
</comment>
<evidence type="ECO:0000256" key="5">
    <source>
        <dbReference type="ARBA" id="ARBA00022692"/>
    </source>
</evidence>
<evidence type="ECO:0000256" key="12">
    <source>
        <dbReference type="SAM" id="SignalP"/>
    </source>
</evidence>
<dbReference type="SUPFAM" id="SSF52058">
    <property type="entry name" value="L domain-like"/>
    <property type="match status" value="1"/>
</dbReference>
<dbReference type="Pfam" id="PF00560">
    <property type="entry name" value="LRR_1"/>
    <property type="match status" value="6"/>
</dbReference>
<evidence type="ECO:0000256" key="6">
    <source>
        <dbReference type="ARBA" id="ARBA00022729"/>
    </source>
</evidence>
<feature type="chain" id="PRO_5013910017" evidence="12">
    <location>
        <begin position="25"/>
        <end position="902"/>
    </location>
</feature>
<dbReference type="PANTHER" id="PTHR48063">
    <property type="entry name" value="LRR RECEPTOR-LIKE KINASE"/>
    <property type="match status" value="1"/>
</dbReference>
<keyword evidence="6 12" id="KW-0732">Signal</keyword>
<dbReference type="InterPro" id="IPR003591">
    <property type="entry name" value="Leu-rich_rpt_typical-subtyp"/>
</dbReference>
<evidence type="ECO:0000256" key="11">
    <source>
        <dbReference type="SAM" id="Phobius"/>
    </source>
</evidence>
<dbReference type="GO" id="GO:0006952">
    <property type="term" value="P:defense response"/>
    <property type="evidence" value="ECO:0007669"/>
    <property type="project" value="UniProtKB-ARBA"/>
</dbReference>
<keyword evidence="4" id="KW-0433">Leucine-rich repeat</keyword>
<evidence type="ECO:0000313" key="14">
    <source>
        <dbReference type="EMBL" id="PIM99501.1"/>
    </source>
</evidence>
<dbReference type="SUPFAM" id="SSF52047">
    <property type="entry name" value="RNI-like"/>
    <property type="match status" value="1"/>
</dbReference>
<evidence type="ECO:0000259" key="13">
    <source>
        <dbReference type="Pfam" id="PF08263"/>
    </source>
</evidence>